<dbReference type="SUPFAM" id="SSF64593">
    <property type="entry name" value="Intermediate filament protein, coiled coil region"/>
    <property type="match status" value="2"/>
</dbReference>
<gene>
    <name evidence="10" type="ORF">NXF25_015683</name>
</gene>
<dbReference type="GO" id="GO:0031507">
    <property type="term" value="P:heterochromatin formation"/>
    <property type="evidence" value="ECO:0007669"/>
    <property type="project" value="TreeGrafter"/>
</dbReference>
<evidence type="ECO:0000256" key="7">
    <source>
        <dbReference type="SAM" id="MobiDB-lite"/>
    </source>
</evidence>
<evidence type="ECO:0000259" key="9">
    <source>
        <dbReference type="PROSITE" id="PS51842"/>
    </source>
</evidence>
<comment type="subcellular location">
    <subcellularLocation>
        <location evidence="4">Nucleus lamina</location>
    </subcellularLocation>
</comment>
<dbReference type="GO" id="GO:0006998">
    <property type="term" value="P:nuclear envelope organization"/>
    <property type="evidence" value="ECO:0007669"/>
    <property type="project" value="TreeGrafter"/>
</dbReference>
<dbReference type="GO" id="GO:0005882">
    <property type="term" value="C:intermediate filament"/>
    <property type="evidence" value="ECO:0007669"/>
    <property type="project" value="UniProtKB-KW"/>
</dbReference>
<dbReference type="Gene3D" id="1.20.5.1160">
    <property type="entry name" value="Vasodilator-stimulated phosphoprotein"/>
    <property type="match status" value="1"/>
</dbReference>
<feature type="coiled-coil region" evidence="6">
    <location>
        <begin position="204"/>
        <end position="301"/>
    </location>
</feature>
<dbReference type="InterPro" id="IPR039008">
    <property type="entry name" value="IF_rod_dom"/>
</dbReference>
<keyword evidence="2 6" id="KW-0175">Coiled coil</keyword>
<feature type="region of interest" description="Disordered" evidence="7">
    <location>
        <begin position="487"/>
        <end position="510"/>
    </location>
</feature>
<feature type="coiled-coil region" evidence="6">
    <location>
        <begin position="336"/>
        <end position="460"/>
    </location>
</feature>
<dbReference type="PANTHER" id="PTHR45721">
    <property type="entry name" value="LAMIN DM0-RELATED"/>
    <property type="match status" value="1"/>
</dbReference>
<dbReference type="PANTHER" id="PTHR45721:SF16">
    <property type="entry name" value="LAMIN-L(III)"/>
    <property type="match status" value="1"/>
</dbReference>
<dbReference type="PROSITE" id="PS00226">
    <property type="entry name" value="IF_ROD_1"/>
    <property type="match status" value="1"/>
</dbReference>
<reference evidence="10 11" key="1">
    <citation type="journal article" date="2024" name="Proc. Natl. Acad. Sci. U.S.A.">
        <title>The genetic regulatory architecture and epigenomic basis for age-related changes in rattlesnake venom.</title>
        <authorList>
            <person name="Hogan M.P."/>
            <person name="Holding M.L."/>
            <person name="Nystrom G.S."/>
            <person name="Colston T.J."/>
            <person name="Bartlett D.A."/>
            <person name="Mason A.J."/>
            <person name="Ellsworth S.A."/>
            <person name="Rautsaw R.M."/>
            <person name="Lawrence K.C."/>
            <person name="Strickland J.L."/>
            <person name="He B."/>
            <person name="Fraser P."/>
            <person name="Margres M.J."/>
            <person name="Gilbert D.M."/>
            <person name="Gibbs H.L."/>
            <person name="Parkinson C.L."/>
            <person name="Rokyta D.R."/>
        </authorList>
    </citation>
    <scope>NUCLEOTIDE SEQUENCE [LARGE SCALE GENOMIC DNA]</scope>
    <source>
        <strain evidence="10">DRR0105</strain>
    </source>
</reference>
<dbReference type="Gene3D" id="1.20.5.170">
    <property type="match status" value="1"/>
</dbReference>
<dbReference type="GO" id="GO:0005200">
    <property type="term" value="F:structural constituent of cytoskeleton"/>
    <property type="evidence" value="ECO:0007669"/>
    <property type="project" value="TreeGrafter"/>
</dbReference>
<dbReference type="InterPro" id="IPR036415">
    <property type="entry name" value="Lamin_tail_dom_sf"/>
</dbReference>
<dbReference type="Proteomes" id="UP001474421">
    <property type="component" value="Unassembled WGS sequence"/>
</dbReference>
<keyword evidence="11" id="KW-1185">Reference proteome</keyword>
<evidence type="ECO:0000313" key="11">
    <source>
        <dbReference type="Proteomes" id="UP001474421"/>
    </source>
</evidence>
<organism evidence="10 11">
    <name type="scientific">Crotalus adamanteus</name>
    <name type="common">Eastern diamondback rattlesnake</name>
    <dbReference type="NCBI Taxonomy" id="8729"/>
    <lineage>
        <taxon>Eukaryota</taxon>
        <taxon>Metazoa</taxon>
        <taxon>Chordata</taxon>
        <taxon>Craniata</taxon>
        <taxon>Vertebrata</taxon>
        <taxon>Euteleostomi</taxon>
        <taxon>Lepidosauria</taxon>
        <taxon>Squamata</taxon>
        <taxon>Bifurcata</taxon>
        <taxon>Unidentata</taxon>
        <taxon>Episquamata</taxon>
        <taxon>Toxicofera</taxon>
        <taxon>Serpentes</taxon>
        <taxon>Colubroidea</taxon>
        <taxon>Viperidae</taxon>
        <taxon>Crotalinae</taxon>
        <taxon>Crotalus</taxon>
    </lineage>
</organism>
<dbReference type="SMART" id="SM01391">
    <property type="entry name" value="Filament"/>
    <property type="match status" value="1"/>
</dbReference>
<comment type="similarity">
    <text evidence="5">Belongs to the intermediate filament family.</text>
</comment>
<dbReference type="InterPro" id="IPR018039">
    <property type="entry name" value="IF_conserved"/>
</dbReference>
<keyword evidence="3" id="KW-0636">Prenylation</keyword>
<evidence type="ECO:0000256" key="5">
    <source>
        <dbReference type="RuleBase" id="RU000685"/>
    </source>
</evidence>
<dbReference type="InterPro" id="IPR001322">
    <property type="entry name" value="Lamin_tail_dom"/>
</dbReference>
<accession>A0AAW1AWG1</accession>
<dbReference type="SUPFAM" id="SSF74853">
    <property type="entry name" value="Lamin A/C globular tail domain"/>
    <property type="match status" value="1"/>
</dbReference>
<protein>
    <submittedName>
        <fullName evidence="10">Lamin-LIII-like</fullName>
    </submittedName>
</protein>
<evidence type="ECO:0000256" key="1">
    <source>
        <dbReference type="ARBA" id="ARBA00022754"/>
    </source>
</evidence>
<comment type="caution">
    <text evidence="10">The sequence shown here is derived from an EMBL/GenBank/DDBJ whole genome shotgun (WGS) entry which is preliminary data.</text>
</comment>
<name>A0AAW1AWG1_CROAD</name>
<evidence type="ECO:0000259" key="8">
    <source>
        <dbReference type="PROSITE" id="PS51841"/>
    </source>
</evidence>
<dbReference type="PROSITE" id="PS51842">
    <property type="entry name" value="IF_ROD_2"/>
    <property type="match status" value="1"/>
</dbReference>
<dbReference type="Pfam" id="PF00038">
    <property type="entry name" value="Filament"/>
    <property type="match status" value="1"/>
</dbReference>
<feature type="domain" description="IF rod" evidence="9">
    <location>
        <begin position="129"/>
        <end position="485"/>
    </location>
</feature>
<keyword evidence="1 5" id="KW-0403">Intermediate filament</keyword>
<feature type="domain" description="LTD" evidence="8">
    <location>
        <begin position="534"/>
        <end position="671"/>
    </location>
</feature>
<dbReference type="AlphaFoldDB" id="A0AAW1AWG1"/>
<dbReference type="Gene3D" id="2.60.40.1260">
    <property type="entry name" value="Lamin Tail domain"/>
    <property type="match status" value="1"/>
</dbReference>
<evidence type="ECO:0000256" key="3">
    <source>
        <dbReference type="ARBA" id="ARBA00023289"/>
    </source>
</evidence>
<evidence type="ECO:0000256" key="4">
    <source>
        <dbReference type="ARBA" id="ARBA00024186"/>
    </source>
</evidence>
<dbReference type="Pfam" id="PF00932">
    <property type="entry name" value="LTD"/>
    <property type="match status" value="1"/>
</dbReference>
<dbReference type="GO" id="GO:0090435">
    <property type="term" value="P:protein localization to nuclear envelope"/>
    <property type="evidence" value="ECO:0007669"/>
    <property type="project" value="TreeGrafter"/>
</dbReference>
<dbReference type="GO" id="GO:0007097">
    <property type="term" value="P:nuclear migration"/>
    <property type="evidence" value="ECO:0007669"/>
    <property type="project" value="TreeGrafter"/>
</dbReference>
<evidence type="ECO:0000256" key="2">
    <source>
        <dbReference type="ARBA" id="ARBA00023054"/>
    </source>
</evidence>
<evidence type="ECO:0000256" key="6">
    <source>
        <dbReference type="SAM" id="Coils"/>
    </source>
</evidence>
<keyword evidence="3" id="KW-0449">Lipoprotein</keyword>
<dbReference type="PROSITE" id="PS51841">
    <property type="entry name" value="LTD"/>
    <property type="match status" value="1"/>
</dbReference>
<dbReference type="GO" id="GO:0005652">
    <property type="term" value="C:nuclear lamina"/>
    <property type="evidence" value="ECO:0007669"/>
    <property type="project" value="UniProtKB-SubCell"/>
</dbReference>
<dbReference type="EMBL" id="JAOTOJ010000012">
    <property type="protein sequence ID" value="KAK9394020.1"/>
    <property type="molecule type" value="Genomic_DNA"/>
</dbReference>
<sequence length="683" mass="77233">MNDQARPRLANRSRLSASPFLRAGCAPSLESPQWNAQGAWPLLAGAFHASFGRAVRKMPLDRPPAPGPGAHRLPGAAAGPLKGPDLLLGSSAPMAAARVSTQETDSGLELDLQLSPLVSSQNLRRPLREREQLRLLNDRLAAYIQRVRALESAKAALHLRLGRCEEDSSRDLNALRTSYDRELAKARRALEQRALQEAALQAAADSLREQQRQLLARNTEKENELSLAVARAKDLDARLTCREAELATAAQTLQSLEKELQESKDKTTSLKELLKSSRNELQNEKLKSADLENQVKTLQDQKAFLKSFHENELKNKKRLYESRIQEVVSGHQQESEAKLMNSLQELRKEHELQINEYKDQVERNFQARVENALVYAKEKQGFAISVQEELKKMKLKVDHLKSQNAELEARIKEQATKINELQKAIDGERDFSKRCLAEKNTEMAQMHQQMQSQLEEYEHLLNVKLALDLEISAYRMLLEGEEKRLNLSKVSSESGGSERRRGGSWTTVSHTHRLFSQGRKRKHALVQKQDHSLSFKVLQRASSSRSISIEDIDMEGKFIKIKNNSDQDQLLGGWMVRKQHRNESDTMYKFPAQFILQAGQVVTVWGKSTGLNPTPSTLIWESQKLLEQNIGIVLLDGDGNETAEGMIMYLERGEGDGEMEEAAEETKKQIHCQQNQTHICPIM</sequence>
<dbReference type="GO" id="GO:0051664">
    <property type="term" value="P:nuclear pore localization"/>
    <property type="evidence" value="ECO:0007669"/>
    <property type="project" value="TreeGrafter"/>
</dbReference>
<proteinExistence type="inferred from homology"/>
<evidence type="ECO:0000313" key="10">
    <source>
        <dbReference type="EMBL" id="KAK9394020.1"/>
    </source>
</evidence>